<keyword evidence="2" id="KW-1185">Reference proteome</keyword>
<gene>
    <name evidence="1" type="ORF">CJ255_19500</name>
</gene>
<proteinExistence type="predicted"/>
<dbReference type="AlphaFoldDB" id="A0A2A6RES2"/>
<dbReference type="EMBL" id="NQWI01000149">
    <property type="protein sequence ID" value="PDW01194.1"/>
    <property type="molecule type" value="Genomic_DNA"/>
</dbReference>
<reference evidence="2" key="1">
    <citation type="submission" date="2017-08" db="EMBL/GenBank/DDBJ databases">
        <authorList>
            <person name="Grouzdev D.S."/>
            <person name="Gaisin V.A."/>
            <person name="Rysina M.S."/>
            <person name="Gorlenko V.M."/>
        </authorList>
    </citation>
    <scope>NUCLEOTIDE SEQUENCE [LARGE SCALE GENOMIC DNA]</scope>
    <source>
        <strain evidence="2">Kir15-3F</strain>
    </source>
</reference>
<organism evidence="1 2">
    <name type="scientific">Candidatus Viridilinea mediisalina</name>
    <dbReference type="NCBI Taxonomy" id="2024553"/>
    <lineage>
        <taxon>Bacteria</taxon>
        <taxon>Bacillati</taxon>
        <taxon>Chloroflexota</taxon>
        <taxon>Chloroflexia</taxon>
        <taxon>Chloroflexales</taxon>
        <taxon>Chloroflexineae</taxon>
        <taxon>Oscillochloridaceae</taxon>
        <taxon>Candidatus Viridilinea</taxon>
    </lineage>
</organism>
<evidence type="ECO:0000313" key="2">
    <source>
        <dbReference type="Proteomes" id="UP000220527"/>
    </source>
</evidence>
<comment type="caution">
    <text evidence="1">The sequence shown here is derived from an EMBL/GenBank/DDBJ whole genome shotgun (WGS) entry which is preliminary data.</text>
</comment>
<feature type="non-terminal residue" evidence="1">
    <location>
        <position position="405"/>
    </location>
</feature>
<protein>
    <submittedName>
        <fullName evidence="1">Uncharacterized protein</fullName>
    </submittedName>
</protein>
<evidence type="ECO:0000313" key="1">
    <source>
        <dbReference type="EMBL" id="PDW01194.1"/>
    </source>
</evidence>
<dbReference type="Proteomes" id="UP000220527">
    <property type="component" value="Unassembled WGS sequence"/>
</dbReference>
<accession>A0A2A6RES2</accession>
<name>A0A2A6RES2_9CHLR</name>
<sequence>MLAHEGDYGIVTTLSHDYQVSRPTLYRWREQARHALLTLFDPPAPSALTTSTTERQILTLWIQHASVRGIQAATQEVLQHGVSLATIVDVLHDAGDRAIAWMHTHVPPDTRALALDEIYANNRSGAYLNVVDVQSGAVWASEGPLPVDSESWVLLLWDLTERGLVWDRVVLDGGMALSSACKHATPLVLVQGDIWHELHGCGQVQHRLERGVRQLEGRTPAVARQAARIAAGQHPRGRNPKTDVTAHAQDIALARQVAVNTAYLTDELRRLLAPVVVGRDGVLSAAQRQEDLDAVLSLLDEVVQAAPAAQQVHLQGLHKHLTARMPVLLTFVPHLDHVQRDLQALLTPPQQALLGWAWLRRRRLGWQSSGILAAIPEAWRAAARVLLTAWDDTVWVSSAVERWHS</sequence>